<evidence type="ECO:0000256" key="11">
    <source>
        <dbReference type="ARBA" id="ARBA00034074"/>
    </source>
</evidence>
<evidence type="ECO:0000256" key="2">
    <source>
        <dbReference type="ARBA" id="ARBA00008834"/>
    </source>
</evidence>
<feature type="chain" id="PRO_5023066427" description="endo-polygalacturonase" evidence="13">
    <location>
        <begin position="24"/>
        <end position="408"/>
    </location>
</feature>
<evidence type="ECO:0000256" key="12">
    <source>
        <dbReference type="RuleBase" id="RU361169"/>
    </source>
</evidence>
<dbReference type="EMBL" id="CABIKO010000002">
    <property type="protein sequence ID" value="VVA10735.1"/>
    <property type="molecule type" value="Genomic_DNA"/>
</dbReference>
<dbReference type="FunFam" id="2.160.20.10:FF:000032">
    <property type="entry name" value="Pectin lyase-like superfamily protein"/>
    <property type="match status" value="1"/>
</dbReference>
<evidence type="ECO:0000313" key="14">
    <source>
        <dbReference type="EMBL" id="VVA10735.1"/>
    </source>
</evidence>
<dbReference type="GO" id="GO:0071555">
    <property type="term" value="P:cell wall organization"/>
    <property type="evidence" value="ECO:0007669"/>
    <property type="project" value="UniProtKB-KW"/>
</dbReference>
<evidence type="ECO:0000256" key="3">
    <source>
        <dbReference type="ARBA" id="ARBA00012736"/>
    </source>
</evidence>
<dbReference type="InterPro" id="IPR006626">
    <property type="entry name" value="PbH1"/>
</dbReference>
<keyword evidence="8 12" id="KW-0378">Hydrolase</keyword>
<dbReference type="GO" id="GO:0005975">
    <property type="term" value="P:carbohydrate metabolic process"/>
    <property type="evidence" value="ECO:0007669"/>
    <property type="project" value="InterPro"/>
</dbReference>
<evidence type="ECO:0000256" key="1">
    <source>
        <dbReference type="ARBA" id="ARBA00004191"/>
    </source>
</evidence>
<evidence type="ECO:0000256" key="10">
    <source>
        <dbReference type="ARBA" id="ARBA00023316"/>
    </source>
</evidence>
<dbReference type="SUPFAM" id="SSF51126">
    <property type="entry name" value="Pectin lyase-like"/>
    <property type="match status" value="1"/>
</dbReference>
<keyword evidence="4" id="KW-0134">Cell wall</keyword>
<dbReference type="Proteomes" id="UP000327085">
    <property type="component" value="Chromosome 7"/>
</dbReference>
<evidence type="ECO:0000256" key="13">
    <source>
        <dbReference type="SAM" id="SignalP"/>
    </source>
</evidence>
<keyword evidence="10" id="KW-0961">Cell wall biogenesis/degradation</keyword>
<evidence type="ECO:0000256" key="8">
    <source>
        <dbReference type="ARBA" id="ARBA00022801"/>
    </source>
</evidence>
<dbReference type="PANTHER" id="PTHR31375">
    <property type="match status" value="1"/>
</dbReference>
<dbReference type="Gramene" id="VVA10735">
    <property type="protein sequence ID" value="VVA10735"/>
    <property type="gene ID" value="Prudul26B007689"/>
</dbReference>
<dbReference type="InterPro" id="IPR011050">
    <property type="entry name" value="Pectin_lyase_fold/virulence"/>
</dbReference>
<name>A0A5E4E4Z9_PRUDU</name>
<dbReference type="Pfam" id="PF00295">
    <property type="entry name" value="Glyco_hydro_28"/>
    <property type="match status" value="1"/>
</dbReference>
<dbReference type="InterPro" id="IPR012334">
    <property type="entry name" value="Pectin_lyas_fold"/>
</dbReference>
<keyword evidence="9 12" id="KW-0326">Glycosidase</keyword>
<dbReference type="Gene3D" id="2.160.20.10">
    <property type="entry name" value="Single-stranded right-handed beta-helix, Pectin lyase-like"/>
    <property type="match status" value="1"/>
</dbReference>
<comment type="catalytic activity">
    <reaction evidence="11">
        <text>(1,4-alpha-D-galacturonosyl)n+m + H2O = (1,4-alpha-D-galacturonosyl)n + (1,4-alpha-D-galacturonosyl)m.</text>
        <dbReference type="EC" id="3.2.1.15"/>
    </reaction>
</comment>
<keyword evidence="6 13" id="KW-0732">Signal</keyword>
<proteinExistence type="inferred from homology"/>
<dbReference type="SMART" id="SM00710">
    <property type="entry name" value="PbH1"/>
    <property type="match status" value="4"/>
</dbReference>
<dbReference type="InterPro" id="IPR000743">
    <property type="entry name" value="Glyco_hydro_28"/>
</dbReference>
<sequence length="408" mass="44019">MQCGHYFLLLFVGSLVSVSIACSTEHANQTTFDVRDYGAVSGGRIDDSEAFLKAWNAACTSETENPTLIVPRKRFLLNPIVFSGPCRAENINFLIFGRLLAPDSPGAWKELDPSQWLAFNGVSGLNIAGPGRINGRGKAWWDQSCRDHPRLVGCSTLAPTAVKLVSCKNSSISEIHFLNSSQTHVLIRDSDGINIENVLIEAPERSPNTDGIHISASHNVVITNAIIGTGDDCVSIGDHTSNIVISYVKCGPGHGISIGSLGRSGNFVQVENIHVSKVYLQGTTNGARIKTWQVGRGYVRQVTFEHIFFGSVKNPIIIDQNYCNKSGACKEMETGVHITDVSFNQLYGTSSSRVAMNLNCSRSVACTSIYLKSIYIRSALAGQNVTSNCTNAHGVASGVIQPDPCLQI</sequence>
<protein>
    <recommendedName>
        <fullName evidence="3">endo-polygalacturonase</fullName>
        <ecNumber evidence="3">3.2.1.15</ecNumber>
    </recommendedName>
</protein>
<accession>A0A5E4E4Z9</accession>
<organism evidence="14 15">
    <name type="scientific">Prunus dulcis</name>
    <name type="common">Almond</name>
    <name type="synonym">Amygdalus dulcis</name>
    <dbReference type="NCBI Taxonomy" id="3755"/>
    <lineage>
        <taxon>Eukaryota</taxon>
        <taxon>Viridiplantae</taxon>
        <taxon>Streptophyta</taxon>
        <taxon>Embryophyta</taxon>
        <taxon>Tracheophyta</taxon>
        <taxon>Spermatophyta</taxon>
        <taxon>Magnoliopsida</taxon>
        <taxon>eudicotyledons</taxon>
        <taxon>Gunneridae</taxon>
        <taxon>Pentapetalae</taxon>
        <taxon>rosids</taxon>
        <taxon>fabids</taxon>
        <taxon>Rosales</taxon>
        <taxon>Rosaceae</taxon>
        <taxon>Amygdaloideae</taxon>
        <taxon>Amygdaleae</taxon>
        <taxon>Prunus</taxon>
    </lineage>
</organism>
<evidence type="ECO:0000256" key="6">
    <source>
        <dbReference type="ARBA" id="ARBA00022729"/>
    </source>
</evidence>
<evidence type="ECO:0000256" key="4">
    <source>
        <dbReference type="ARBA" id="ARBA00022512"/>
    </source>
</evidence>
<evidence type="ECO:0000256" key="7">
    <source>
        <dbReference type="ARBA" id="ARBA00022737"/>
    </source>
</evidence>
<feature type="signal peptide" evidence="13">
    <location>
        <begin position="1"/>
        <end position="23"/>
    </location>
</feature>
<dbReference type="InParanoid" id="A0A5E4E4Z9"/>
<evidence type="ECO:0000313" key="15">
    <source>
        <dbReference type="Proteomes" id="UP000327085"/>
    </source>
</evidence>
<dbReference type="AlphaFoldDB" id="A0A5E4E4Z9"/>
<dbReference type="GO" id="GO:0004650">
    <property type="term" value="F:polygalacturonase activity"/>
    <property type="evidence" value="ECO:0007669"/>
    <property type="project" value="UniProtKB-EC"/>
</dbReference>
<evidence type="ECO:0000256" key="5">
    <source>
        <dbReference type="ARBA" id="ARBA00022525"/>
    </source>
</evidence>
<gene>
    <name evidence="14" type="ORF">ALMOND_2B007689</name>
</gene>
<comment type="subcellular location">
    <subcellularLocation>
        <location evidence="1">Secreted</location>
        <location evidence="1">Cell wall</location>
    </subcellularLocation>
</comment>
<keyword evidence="5" id="KW-0964">Secreted</keyword>
<comment type="similarity">
    <text evidence="2 12">Belongs to the glycosyl hydrolase 28 family.</text>
</comment>
<reference evidence="15" key="1">
    <citation type="journal article" date="2020" name="Plant J.">
        <title>Transposons played a major role in the diversification between the closely related almond and peach genomes: results from the almond genome sequence.</title>
        <authorList>
            <person name="Alioto T."/>
            <person name="Alexiou K.G."/>
            <person name="Bardil A."/>
            <person name="Barteri F."/>
            <person name="Castanera R."/>
            <person name="Cruz F."/>
            <person name="Dhingra A."/>
            <person name="Duval H."/>
            <person name="Fernandez I Marti A."/>
            <person name="Frias L."/>
            <person name="Galan B."/>
            <person name="Garcia J.L."/>
            <person name="Howad W."/>
            <person name="Gomez-Garrido J."/>
            <person name="Gut M."/>
            <person name="Julca I."/>
            <person name="Morata J."/>
            <person name="Puigdomenech P."/>
            <person name="Ribeca P."/>
            <person name="Rubio Cabetas M.J."/>
            <person name="Vlasova A."/>
            <person name="Wirthensohn M."/>
            <person name="Garcia-Mas J."/>
            <person name="Gabaldon T."/>
            <person name="Casacuberta J.M."/>
            <person name="Arus P."/>
        </authorList>
    </citation>
    <scope>NUCLEOTIDE SEQUENCE [LARGE SCALE GENOMIC DNA]</scope>
    <source>
        <strain evidence="15">cv. Texas</strain>
    </source>
</reference>
<dbReference type="OMA" id="NGRGWGW"/>
<evidence type="ECO:0000256" key="9">
    <source>
        <dbReference type="ARBA" id="ARBA00023295"/>
    </source>
</evidence>
<dbReference type="EC" id="3.2.1.15" evidence="3"/>
<keyword evidence="7" id="KW-0677">Repeat</keyword>